<sequence length="194" mass="20745">MMLFKKIPAILAMSLIPTLAIACPYSKPNNPQPPAACSIPDGVYVLSGTLSTASNYTMLAFVQDASARILIKDKAGNSDFIITSKRPKRGPRHHRRGMTHASGGPDAHGHHHRGGHGKHRRPGGHGKKHGRPVMCQGNQIKVCFGPESKKAIATPKGLTGSMQLTHSNGQLSGSITLNGSLNGKNDVQLIRQNR</sequence>
<reference evidence="3" key="1">
    <citation type="submission" date="2022-10" db="EMBL/GenBank/DDBJ databases">
        <title>Completed Genome Sequence of two octocoral isolated bacterium, Endozoicomonas euniceicola EF212T and Endozoicomonas gorgoniicola PS125T.</title>
        <authorList>
            <person name="Chiou Y.-J."/>
            <person name="Chen Y.-H."/>
        </authorList>
    </citation>
    <scope>NUCLEOTIDE SEQUENCE</scope>
    <source>
        <strain evidence="3">EF212</strain>
    </source>
</reference>
<evidence type="ECO:0000313" key="4">
    <source>
        <dbReference type="Proteomes" id="UP001163255"/>
    </source>
</evidence>
<name>A0ABY6H082_9GAMM</name>
<organism evidence="3 4">
    <name type="scientific">Endozoicomonas euniceicola</name>
    <dbReference type="NCBI Taxonomy" id="1234143"/>
    <lineage>
        <taxon>Bacteria</taxon>
        <taxon>Pseudomonadati</taxon>
        <taxon>Pseudomonadota</taxon>
        <taxon>Gammaproteobacteria</taxon>
        <taxon>Oceanospirillales</taxon>
        <taxon>Endozoicomonadaceae</taxon>
        <taxon>Endozoicomonas</taxon>
    </lineage>
</organism>
<protein>
    <recommendedName>
        <fullName evidence="5">DUF5666 domain-containing protein</fullName>
    </recommendedName>
</protein>
<feature type="compositionally biased region" description="Basic residues" evidence="1">
    <location>
        <begin position="85"/>
        <end position="98"/>
    </location>
</feature>
<evidence type="ECO:0000313" key="3">
    <source>
        <dbReference type="EMBL" id="UYM18453.1"/>
    </source>
</evidence>
<proteinExistence type="predicted"/>
<keyword evidence="4" id="KW-1185">Reference proteome</keyword>
<feature type="chain" id="PRO_5045936566" description="DUF5666 domain-containing protein" evidence="2">
    <location>
        <begin position="23"/>
        <end position="194"/>
    </location>
</feature>
<feature type="signal peptide" evidence="2">
    <location>
        <begin position="1"/>
        <end position="22"/>
    </location>
</feature>
<accession>A0ABY6H082</accession>
<evidence type="ECO:0000256" key="2">
    <source>
        <dbReference type="SAM" id="SignalP"/>
    </source>
</evidence>
<evidence type="ECO:0000256" key="1">
    <source>
        <dbReference type="SAM" id="MobiDB-lite"/>
    </source>
</evidence>
<dbReference type="Proteomes" id="UP001163255">
    <property type="component" value="Chromosome"/>
</dbReference>
<dbReference type="EMBL" id="CP103300">
    <property type="protein sequence ID" value="UYM18453.1"/>
    <property type="molecule type" value="Genomic_DNA"/>
</dbReference>
<feature type="region of interest" description="Disordered" evidence="1">
    <location>
        <begin position="81"/>
        <end position="133"/>
    </location>
</feature>
<dbReference type="RefSeq" id="WP_262601216.1">
    <property type="nucleotide sequence ID" value="NZ_CP103300.1"/>
</dbReference>
<keyword evidence="2" id="KW-0732">Signal</keyword>
<gene>
    <name evidence="3" type="ORF">NX720_11305</name>
</gene>
<evidence type="ECO:0008006" key="5">
    <source>
        <dbReference type="Google" id="ProtNLM"/>
    </source>
</evidence>
<dbReference type="PROSITE" id="PS51257">
    <property type="entry name" value="PROKAR_LIPOPROTEIN"/>
    <property type="match status" value="1"/>
</dbReference>
<feature type="compositionally biased region" description="Basic residues" evidence="1">
    <location>
        <begin position="109"/>
        <end position="131"/>
    </location>
</feature>